<accession>A0A4R2R4E8</accession>
<dbReference type="AlphaFoldDB" id="A0A4R2R4E8"/>
<evidence type="ECO:0000256" key="2">
    <source>
        <dbReference type="SAM" id="MobiDB-lite"/>
    </source>
</evidence>
<dbReference type="RefSeq" id="WP_165912812.1">
    <property type="nucleotide sequence ID" value="NZ_SLXQ01000001.1"/>
</dbReference>
<protein>
    <submittedName>
        <fullName evidence="4">PPE family protein</fullName>
    </submittedName>
</protein>
<comment type="caution">
    <text evidence="4">The sequence shown here is derived from an EMBL/GenBank/DDBJ whole genome shotgun (WGS) entry which is preliminary data.</text>
</comment>
<evidence type="ECO:0000259" key="3">
    <source>
        <dbReference type="Pfam" id="PF00823"/>
    </source>
</evidence>
<feature type="domain" description="PPE" evidence="3">
    <location>
        <begin position="13"/>
        <end position="152"/>
    </location>
</feature>
<evidence type="ECO:0000256" key="1">
    <source>
        <dbReference type="ARBA" id="ARBA00010652"/>
    </source>
</evidence>
<dbReference type="SUPFAM" id="SSF140459">
    <property type="entry name" value="PE/PPE dimer-like"/>
    <property type="match status" value="1"/>
</dbReference>
<keyword evidence="5" id="KW-1185">Reference proteome</keyword>
<dbReference type="Proteomes" id="UP000294911">
    <property type="component" value="Unassembled WGS sequence"/>
</dbReference>
<dbReference type="InterPro" id="IPR038332">
    <property type="entry name" value="PPE_sf"/>
</dbReference>
<dbReference type="Pfam" id="PF00823">
    <property type="entry name" value="PPE"/>
    <property type="match status" value="1"/>
</dbReference>
<comment type="similarity">
    <text evidence="1">Belongs to the mycobacterial PPE family.</text>
</comment>
<gene>
    <name evidence="4" type="ORF">EV191_101825</name>
</gene>
<organism evidence="4 5">
    <name type="scientific">Tamaricihabitans halophyticus</name>
    <dbReference type="NCBI Taxonomy" id="1262583"/>
    <lineage>
        <taxon>Bacteria</taxon>
        <taxon>Bacillati</taxon>
        <taxon>Actinomycetota</taxon>
        <taxon>Actinomycetes</taxon>
        <taxon>Pseudonocardiales</taxon>
        <taxon>Pseudonocardiaceae</taxon>
        <taxon>Tamaricihabitans</taxon>
    </lineage>
</organism>
<sequence length="301" mass="29194">MPLSGQQIYENFQQGRGGAGLGETAGILRDLAGNYTSRADRLGTLTGALDTAWTGKAAGAAGGSAAPIAKEFARTAPDLATMQDLVQRQVSSFDSAKSSVCPVPPAPHKPGLWDNLSGLVGDTFEAKQAAHNNAAQHNVDVMNNYALATEHHANGMPSSVGATATADSGTGVSSAAIAGNAMTGAPAAALGTATGAGSFSGVLPIGGEASGAGLAGTAPIGSVPASRAGTVGGGGGGIAAAAKPGSTRSDDDPSIPGPAGGTVGGVRSAGEDQLWSSFLVDNDADAVFGTDESTAPPVIGE</sequence>
<dbReference type="InterPro" id="IPR000030">
    <property type="entry name" value="PPE_dom"/>
</dbReference>
<dbReference type="Gene3D" id="1.20.1260.20">
    <property type="entry name" value="PPE superfamily"/>
    <property type="match status" value="1"/>
</dbReference>
<proteinExistence type="inferred from homology"/>
<evidence type="ECO:0000313" key="4">
    <source>
        <dbReference type="EMBL" id="TCP56877.1"/>
    </source>
</evidence>
<feature type="region of interest" description="Disordered" evidence="2">
    <location>
        <begin position="235"/>
        <end position="268"/>
    </location>
</feature>
<reference evidence="4 5" key="1">
    <citation type="submission" date="2019-03" db="EMBL/GenBank/DDBJ databases">
        <title>Genomic Encyclopedia of Type Strains, Phase IV (KMG-IV): sequencing the most valuable type-strain genomes for metagenomic binning, comparative biology and taxonomic classification.</title>
        <authorList>
            <person name="Goeker M."/>
        </authorList>
    </citation>
    <scope>NUCLEOTIDE SEQUENCE [LARGE SCALE GENOMIC DNA]</scope>
    <source>
        <strain evidence="4 5">DSM 45765</strain>
    </source>
</reference>
<dbReference type="EMBL" id="SLXQ01000001">
    <property type="protein sequence ID" value="TCP56877.1"/>
    <property type="molecule type" value="Genomic_DNA"/>
</dbReference>
<name>A0A4R2R4E8_9PSEU</name>
<evidence type="ECO:0000313" key="5">
    <source>
        <dbReference type="Proteomes" id="UP000294911"/>
    </source>
</evidence>